<dbReference type="AlphaFoldDB" id="D3BES3"/>
<organism evidence="1 2">
    <name type="scientific">Heterostelium pallidum (strain ATCC 26659 / Pp 5 / PN500)</name>
    <name type="common">Cellular slime mold</name>
    <name type="synonym">Polysphondylium pallidum</name>
    <dbReference type="NCBI Taxonomy" id="670386"/>
    <lineage>
        <taxon>Eukaryota</taxon>
        <taxon>Amoebozoa</taxon>
        <taxon>Evosea</taxon>
        <taxon>Eumycetozoa</taxon>
        <taxon>Dictyostelia</taxon>
        <taxon>Acytosteliales</taxon>
        <taxon>Acytosteliaceae</taxon>
        <taxon>Heterostelium</taxon>
    </lineage>
</organism>
<dbReference type="GeneID" id="31362719"/>
<dbReference type="RefSeq" id="XP_020432524.1">
    <property type="nucleotide sequence ID" value="XM_020578076.1"/>
</dbReference>
<dbReference type="InParanoid" id="D3BES3"/>
<dbReference type="SUPFAM" id="SSF48403">
    <property type="entry name" value="Ankyrin repeat"/>
    <property type="match status" value="1"/>
</dbReference>
<protein>
    <recommendedName>
        <fullName evidence="3">Ankyrin repeat protein</fullName>
    </recommendedName>
</protein>
<evidence type="ECO:0000313" key="2">
    <source>
        <dbReference type="Proteomes" id="UP000001396"/>
    </source>
</evidence>
<accession>D3BES3</accession>
<dbReference type="InterPro" id="IPR036770">
    <property type="entry name" value="Ankyrin_rpt-contain_sf"/>
</dbReference>
<dbReference type="Proteomes" id="UP000001396">
    <property type="component" value="Unassembled WGS sequence"/>
</dbReference>
<proteinExistence type="predicted"/>
<keyword evidence="2" id="KW-1185">Reference proteome</keyword>
<sequence length="580" mass="66296">MILENTTKPDVATNQYYLEHTDLPQNATLENQDRLLSIMGLAYQYSLFQDRHWRLFLQKSISIGSIDAINYIFKIHSTSTLKLQSLDWLAAVGGGVKMIQYLMVDLKQQPSFDHQIFTSVIRFDDLECFKLLLQIGSSINVHFGETGIGNAITIGASKIVNFILDNWSDFRIVNNIIVDSIPPTILSVELLEKLLANPRIVCRFHHVLATAIQSDNHLVTNYLVQLTNFPKLAMNYNEALMHAVLKSDLQLVKKIVDNRKGYIFFLPVLNKTTNLSPDFYLEFVKLLIGSRCQIALDQRTISSFFNQIYPGDHGDNDKQVLSVYHQVLQLLIDHGILTSAKPLLLFAALRENIPLETIQLLLNIPDRNQSTNALVYICRDIKILQYIHEMRPAVLNINALSLKAAFDFRQPELIDYLFDTFADIPLHANANQIIGSALENNNIETIKAYFKRLTINKSIKLINIHRHSYKPEIMDYILTSGRLAFSGAEFLSNQITFRDGNIQTFKLVIEHLKRNKSGKLEELQPFLKAAQLNNYQQLVECYENQLIPTIAIPAIFTQSILFGNINIIKYFSTRLPKQIN</sequence>
<dbReference type="Gene3D" id="1.25.40.20">
    <property type="entry name" value="Ankyrin repeat-containing domain"/>
    <property type="match status" value="1"/>
</dbReference>
<gene>
    <name evidence="1" type="ORF">PPL_07238</name>
</gene>
<evidence type="ECO:0000313" key="1">
    <source>
        <dbReference type="EMBL" id="EFA80404.1"/>
    </source>
</evidence>
<comment type="caution">
    <text evidence="1">The sequence shown here is derived from an EMBL/GenBank/DDBJ whole genome shotgun (WGS) entry which is preliminary data.</text>
</comment>
<reference evidence="1 2" key="1">
    <citation type="journal article" date="2011" name="Genome Res.">
        <title>Phylogeny-wide analysis of social amoeba genomes highlights ancient origins for complex intercellular communication.</title>
        <authorList>
            <person name="Heidel A.J."/>
            <person name="Lawal H.M."/>
            <person name="Felder M."/>
            <person name="Schilde C."/>
            <person name="Helps N.R."/>
            <person name="Tunggal B."/>
            <person name="Rivero F."/>
            <person name="John U."/>
            <person name="Schleicher M."/>
            <person name="Eichinger L."/>
            <person name="Platzer M."/>
            <person name="Noegel A.A."/>
            <person name="Schaap P."/>
            <person name="Gloeckner G."/>
        </authorList>
    </citation>
    <scope>NUCLEOTIDE SEQUENCE [LARGE SCALE GENOMIC DNA]</scope>
    <source>
        <strain evidence="2">ATCC 26659 / Pp 5 / PN500</strain>
    </source>
</reference>
<dbReference type="EMBL" id="ADBJ01000031">
    <property type="protein sequence ID" value="EFA80404.1"/>
    <property type="molecule type" value="Genomic_DNA"/>
</dbReference>
<evidence type="ECO:0008006" key="3">
    <source>
        <dbReference type="Google" id="ProtNLM"/>
    </source>
</evidence>
<name>D3BES3_HETP5</name>